<organism evidence="4 5">
    <name type="scientific">Oceanospirillum multiglobuliferum</name>
    <dbReference type="NCBI Taxonomy" id="64969"/>
    <lineage>
        <taxon>Bacteria</taxon>
        <taxon>Pseudomonadati</taxon>
        <taxon>Pseudomonadota</taxon>
        <taxon>Gammaproteobacteria</taxon>
        <taxon>Oceanospirillales</taxon>
        <taxon>Oceanospirillaceae</taxon>
        <taxon>Oceanospirillum</taxon>
    </lineage>
</organism>
<dbReference type="Gene3D" id="3.30.700.10">
    <property type="entry name" value="Glycoprotein, Type 4 Pilin"/>
    <property type="match status" value="1"/>
</dbReference>
<sequence length="134" mass="13917">MMFKNRKQKGFTLIELLIVVAIIGILAAVAVPRYQDYTLQAKLTELDSVADSYKTAVSICAQTTGGLTACGAGSNSVPAAITTGTYTTLDTLAVSATGVITAKSVTIGGKVYTRTYTPTLNASGIKWAMAETSA</sequence>
<dbReference type="OrthoDB" id="6199353at2"/>
<keyword evidence="3" id="KW-1133">Transmembrane helix</keyword>
<comment type="caution">
    <text evidence="4">The sequence shown here is derived from an EMBL/GenBank/DDBJ whole genome shotgun (WGS) entry which is preliminary data.</text>
</comment>
<dbReference type="Proteomes" id="UP000191418">
    <property type="component" value="Unassembled WGS sequence"/>
</dbReference>
<dbReference type="PANTHER" id="PTHR30093:SF34">
    <property type="entry name" value="PREPILIN PEPTIDASE-DEPENDENT PROTEIN D"/>
    <property type="match status" value="1"/>
</dbReference>
<accession>A0A1V4T850</accession>
<dbReference type="NCBIfam" id="TIGR02532">
    <property type="entry name" value="IV_pilin_GFxxxE"/>
    <property type="match status" value="1"/>
</dbReference>
<dbReference type="EMBL" id="MTSM01000005">
    <property type="protein sequence ID" value="OPX56100.1"/>
    <property type="molecule type" value="Genomic_DNA"/>
</dbReference>
<dbReference type="InterPro" id="IPR012902">
    <property type="entry name" value="N_methyl_site"/>
</dbReference>
<evidence type="ECO:0000313" key="4">
    <source>
        <dbReference type="EMBL" id="OPX56100.1"/>
    </source>
</evidence>
<keyword evidence="3" id="KW-0812">Transmembrane</keyword>
<evidence type="ECO:0000256" key="3">
    <source>
        <dbReference type="SAM" id="Phobius"/>
    </source>
</evidence>
<evidence type="ECO:0008006" key="6">
    <source>
        <dbReference type="Google" id="ProtNLM"/>
    </source>
</evidence>
<evidence type="ECO:0000313" key="5">
    <source>
        <dbReference type="Proteomes" id="UP000191418"/>
    </source>
</evidence>
<keyword evidence="5" id="KW-1185">Reference proteome</keyword>
<evidence type="ECO:0000256" key="2">
    <source>
        <dbReference type="ARBA" id="ARBA00022481"/>
    </source>
</evidence>
<dbReference type="PANTHER" id="PTHR30093">
    <property type="entry name" value="GENERAL SECRETION PATHWAY PROTEIN G"/>
    <property type="match status" value="1"/>
</dbReference>
<reference evidence="4 5" key="1">
    <citation type="submission" date="2017-01" db="EMBL/GenBank/DDBJ databases">
        <title>Genome Sequencing of a Marine Spirillum, Oceanospirillum multiglobuliferum ATCC 33336, from Japan.</title>
        <authorList>
            <person name="Carney J.G."/>
            <person name="Trachtenberg A.M."/>
            <person name="Rheaume B.A."/>
            <person name="Linnane J.D."/>
            <person name="Pitts N.L."/>
            <person name="Mykles D.L."/>
            <person name="Maclea K.S."/>
        </authorList>
    </citation>
    <scope>NUCLEOTIDE SEQUENCE [LARGE SCALE GENOMIC DNA]</scope>
    <source>
        <strain evidence="4 5">ATCC 33336</strain>
    </source>
</reference>
<dbReference type="Pfam" id="PF07963">
    <property type="entry name" value="N_methyl"/>
    <property type="match status" value="1"/>
</dbReference>
<gene>
    <name evidence="4" type="ORF">BTE48_06010</name>
</gene>
<dbReference type="GO" id="GO:0044096">
    <property type="term" value="C:type IV pilus"/>
    <property type="evidence" value="ECO:0007669"/>
    <property type="project" value="TreeGrafter"/>
</dbReference>
<keyword evidence="3" id="KW-0472">Membrane</keyword>
<dbReference type="STRING" id="64969.SAMN02745127_00159"/>
<dbReference type="InterPro" id="IPR045584">
    <property type="entry name" value="Pilin-like"/>
</dbReference>
<proteinExistence type="inferred from homology"/>
<name>A0A1V4T850_9GAMM</name>
<feature type="transmembrane region" description="Helical" evidence="3">
    <location>
        <begin position="12"/>
        <end position="31"/>
    </location>
</feature>
<dbReference type="AlphaFoldDB" id="A0A1V4T850"/>
<comment type="similarity">
    <text evidence="1">Belongs to the N-Me-Phe pilin family.</text>
</comment>
<dbReference type="RefSeq" id="WP_078743780.1">
    <property type="nucleotide sequence ID" value="NZ_FUXG01000001.1"/>
</dbReference>
<dbReference type="PROSITE" id="PS00409">
    <property type="entry name" value="PROKAR_NTER_METHYL"/>
    <property type="match status" value="1"/>
</dbReference>
<dbReference type="GO" id="GO:0043107">
    <property type="term" value="P:type IV pilus-dependent motility"/>
    <property type="evidence" value="ECO:0007669"/>
    <property type="project" value="TreeGrafter"/>
</dbReference>
<evidence type="ECO:0000256" key="1">
    <source>
        <dbReference type="ARBA" id="ARBA00005233"/>
    </source>
</evidence>
<dbReference type="SUPFAM" id="SSF54523">
    <property type="entry name" value="Pili subunits"/>
    <property type="match status" value="1"/>
</dbReference>
<keyword evidence="2" id="KW-0488">Methylation</keyword>
<protein>
    <recommendedName>
        <fullName evidence="6">Pilus assembly protein TapA</fullName>
    </recommendedName>
</protein>